<dbReference type="PRINTS" id="PR00722">
    <property type="entry name" value="CHYMOTRYPSIN"/>
</dbReference>
<dbReference type="PROSITE" id="PS00135">
    <property type="entry name" value="TRYPSIN_SER"/>
    <property type="match status" value="1"/>
</dbReference>
<dbReference type="InterPro" id="IPR001254">
    <property type="entry name" value="Trypsin_dom"/>
</dbReference>
<dbReference type="PROSITE" id="PS00134">
    <property type="entry name" value="TRYPSIN_HIS"/>
    <property type="match status" value="1"/>
</dbReference>
<dbReference type="SMART" id="SM00020">
    <property type="entry name" value="Tryp_SPc"/>
    <property type="match status" value="1"/>
</dbReference>
<comment type="caution">
    <text evidence="5">The sequence shown here is derived from an EMBL/GenBank/DDBJ whole genome shotgun (WGS) entry which is preliminary data.</text>
</comment>
<evidence type="ECO:0000313" key="6">
    <source>
        <dbReference type="Proteomes" id="UP001176961"/>
    </source>
</evidence>
<evidence type="ECO:0000256" key="3">
    <source>
        <dbReference type="SAM" id="SignalP"/>
    </source>
</evidence>
<feature type="chain" id="PRO_5041340713" description="Peptidase S1 domain-containing protein" evidence="3">
    <location>
        <begin position="18"/>
        <end position="319"/>
    </location>
</feature>
<sequence>MTSLWLLLLLLLHAASARKLTKKENEQLKRMCGLAKSPENFSSTRMRRRVPVEVSKYPFVVALNHRIVLNGWDGETRYGYKPKPSCTGVLISPRHILTAAHCVCYNSSNYVRGKPPIAPKELFGVIFESAKIYPEISSIRVHPSYNPTASCPLSYDIAVIELNKDVNVYPVCMPEVNSVILRPDSVKSVGYGNVEMQSVWYQGTAYRDDKRGTIHAYSSTSNIVIGDSGGPLLQNLKGRNYVFGVLSCGQIKRIAGSYAGMQKKRKVRARFTDVRRYLQWICKETGICPLSGTNSHQRQPIPSPPQSDLPFEFSMIIFD</sequence>
<keyword evidence="2" id="KW-0720">Serine protease</keyword>
<reference evidence="5" key="1">
    <citation type="submission" date="2023-07" db="EMBL/GenBank/DDBJ databases">
        <authorList>
            <consortium name="CYATHOMIX"/>
        </authorList>
    </citation>
    <scope>NUCLEOTIDE SEQUENCE</scope>
    <source>
        <strain evidence="5">N/A</strain>
    </source>
</reference>
<dbReference type="SUPFAM" id="SSF50494">
    <property type="entry name" value="Trypsin-like serine proteases"/>
    <property type="match status" value="1"/>
</dbReference>
<dbReference type="Proteomes" id="UP001176961">
    <property type="component" value="Unassembled WGS sequence"/>
</dbReference>
<keyword evidence="3" id="KW-0732">Signal</keyword>
<dbReference type="InterPro" id="IPR001314">
    <property type="entry name" value="Peptidase_S1A"/>
</dbReference>
<keyword evidence="2" id="KW-0645">Protease</keyword>
<keyword evidence="1" id="KW-1015">Disulfide bond</keyword>
<dbReference type="Gene3D" id="2.40.10.10">
    <property type="entry name" value="Trypsin-like serine proteases"/>
    <property type="match status" value="2"/>
</dbReference>
<dbReference type="AlphaFoldDB" id="A0AA36HFY5"/>
<feature type="domain" description="Peptidase S1" evidence="4">
    <location>
        <begin position="31"/>
        <end position="286"/>
    </location>
</feature>
<dbReference type="Pfam" id="PF00089">
    <property type="entry name" value="Trypsin"/>
    <property type="match status" value="1"/>
</dbReference>
<protein>
    <recommendedName>
        <fullName evidence="4">Peptidase S1 domain-containing protein</fullName>
    </recommendedName>
</protein>
<feature type="signal peptide" evidence="3">
    <location>
        <begin position="1"/>
        <end position="17"/>
    </location>
</feature>
<dbReference type="PROSITE" id="PS50240">
    <property type="entry name" value="TRYPSIN_DOM"/>
    <property type="match status" value="1"/>
</dbReference>
<name>A0AA36HFY5_CYLNA</name>
<dbReference type="InterPro" id="IPR033116">
    <property type="entry name" value="TRYPSIN_SER"/>
</dbReference>
<organism evidence="5 6">
    <name type="scientific">Cylicocyclus nassatus</name>
    <name type="common">Nematode worm</name>
    <dbReference type="NCBI Taxonomy" id="53992"/>
    <lineage>
        <taxon>Eukaryota</taxon>
        <taxon>Metazoa</taxon>
        <taxon>Ecdysozoa</taxon>
        <taxon>Nematoda</taxon>
        <taxon>Chromadorea</taxon>
        <taxon>Rhabditida</taxon>
        <taxon>Rhabditina</taxon>
        <taxon>Rhabditomorpha</taxon>
        <taxon>Strongyloidea</taxon>
        <taxon>Strongylidae</taxon>
        <taxon>Cylicocyclus</taxon>
    </lineage>
</organism>
<dbReference type="InterPro" id="IPR043504">
    <property type="entry name" value="Peptidase_S1_PA_chymotrypsin"/>
</dbReference>
<dbReference type="GO" id="GO:0006508">
    <property type="term" value="P:proteolysis"/>
    <property type="evidence" value="ECO:0007669"/>
    <property type="project" value="UniProtKB-KW"/>
</dbReference>
<dbReference type="InterPro" id="IPR009003">
    <property type="entry name" value="Peptidase_S1_PA"/>
</dbReference>
<dbReference type="EMBL" id="CATQJL010000326">
    <property type="protein sequence ID" value="CAJ0610090.1"/>
    <property type="molecule type" value="Genomic_DNA"/>
</dbReference>
<evidence type="ECO:0000256" key="2">
    <source>
        <dbReference type="RuleBase" id="RU363034"/>
    </source>
</evidence>
<proteinExistence type="predicted"/>
<dbReference type="InterPro" id="IPR051333">
    <property type="entry name" value="CLIP_Serine_Protease"/>
</dbReference>
<keyword evidence="6" id="KW-1185">Reference proteome</keyword>
<keyword evidence="2" id="KW-0378">Hydrolase</keyword>
<evidence type="ECO:0000256" key="1">
    <source>
        <dbReference type="ARBA" id="ARBA00023157"/>
    </source>
</evidence>
<accession>A0AA36HFY5</accession>
<gene>
    <name evidence="5" type="ORF">CYNAS_LOCUS22073</name>
</gene>
<evidence type="ECO:0000259" key="4">
    <source>
        <dbReference type="PROSITE" id="PS50240"/>
    </source>
</evidence>
<evidence type="ECO:0000313" key="5">
    <source>
        <dbReference type="EMBL" id="CAJ0610090.1"/>
    </source>
</evidence>
<dbReference type="GO" id="GO:0004252">
    <property type="term" value="F:serine-type endopeptidase activity"/>
    <property type="evidence" value="ECO:0007669"/>
    <property type="project" value="InterPro"/>
</dbReference>
<dbReference type="PANTHER" id="PTHR24260">
    <property type="match status" value="1"/>
</dbReference>
<dbReference type="InterPro" id="IPR018114">
    <property type="entry name" value="TRYPSIN_HIS"/>
</dbReference>
<dbReference type="PANTHER" id="PTHR24260:SF132">
    <property type="entry name" value="PEPTIDASE S1 DOMAIN-CONTAINING PROTEIN"/>
    <property type="match status" value="1"/>
</dbReference>